<proteinExistence type="predicted"/>
<dbReference type="Pfam" id="PF02005">
    <property type="entry name" value="TRM"/>
    <property type="match status" value="1"/>
</dbReference>
<accession>A0A0F9MFN7</accession>
<keyword evidence="5" id="KW-0819">tRNA processing</keyword>
<dbReference type="GO" id="GO:0002940">
    <property type="term" value="P:tRNA N2-guanine methylation"/>
    <property type="evidence" value="ECO:0007669"/>
    <property type="project" value="TreeGrafter"/>
</dbReference>
<keyword evidence="6" id="KW-0694">RNA-binding</keyword>
<dbReference type="Gene3D" id="3.40.50.150">
    <property type="entry name" value="Vaccinia Virus protein VP39"/>
    <property type="match status" value="1"/>
</dbReference>
<dbReference type="InterPro" id="IPR042296">
    <property type="entry name" value="tRNA_met_Trm1_C"/>
</dbReference>
<keyword evidence="4" id="KW-0949">S-adenosyl-L-methionine</keyword>
<dbReference type="InterPro" id="IPR002905">
    <property type="entry name" value="Trm1"/>
</dbReference>
<reference evidence="8" key="1">
    <citation type="journal article" date="2015" name="Nature">
        <title>Complex archaea that bridge the gap between prokaryotes and eukaryotes.</title>
        <authorList>
            <person name="Spang A."/>
            <person name="Saw J.H."/>
            <person name="Jorgensen S.L."/>
            <person name="Zaremba-Niedzwiedzka K."/>
            <person name="Martijn J."/>
            <person name="Lind A.E."/>
            <person name="van Eijk R."/>
            <person name="Schleper C."/>
            <person name="Guy L."/>
            <person name="Ettema T.J."/>
        </authorList>
    </citation>
    <scope>NUCLEOTIDE SEQUENCE</scope>
</reference>
<name>A0A0F9MFN7_9ZZZZ</name>
<sequence length="416" mass="48006">MDKKEQLFNTDLSVIREGNTEIFIHKSDKNTTPSKSMAVFYNKKMEINRDISNIAILAYNKLFNQSPLIIVDPMAGSGVGSIRMLKECKNIKKIYINDINPFAVEIIYKNLNLNEIKYDSDKLVVSKKDAIFLFSEISQNSKKSPENKHSKPNIISIDPFGTPNLYLDGAFKSIQKKDGLLCVTATDTAVLFGIKSKTCIRKYMSKPLRTEYSKEIGARILVHFISRIANVNKMGIIPILTFYTSHFIRVFCLTFKNQNEIFKYFKGYGYIIHCNNCGYRATFKANPLNIEKECPVCKNYSKMEYAGPLWINKIHDLKFVKKMIKINEKLKLKNNKRIDKLLNLIKEELDLPISYYNIHKLSKELKIPTIPKLETLINTIRKKGYCASRTHFDYLSIKTTMDLESLRGTLLELKIN</sequence>
<evidence type="ECO:0000256" key="2">
    <source>
        <dbReference type="ARBA" id="ARBA00022603"/>
    </source>
</evidence>
<evidence type="ECO:0000256" key="4">
    <source>
        <dbReference type="ARBA" id="ARBA00022691"/>
    </source>
</evidence>
<dbReference type="EC" id="2.1.1.216" evidence="7"/>
<dbReference type="InterPro" id="IPR029063">
    <property type="entry name" value="SAM-dependent_MTases_sf"/>
</dbReference>
<dbReference type="GO" id="GO:0160104">
    <property type="term" value="F:tRNA (guanine(26)-N2)-dimethyltransferase activity"/>
    <property type="evidence" value="ECO:0007669"/>
    <property type="project" value="UniProtKB-EC"/>
</dbReference>
<dbReference type="SUPFAM" id="SSF53335">
    <property type="entry name" value="S-adenosyl-L-methionine-dependent methyltransferases"/>
    <property type="match status" value="1"/>
</dbReference>
<evidence type="ECO:0000256" key="3">
    <source>
        <dbReference type="ARBA" id="ARBA00022679"/>
    </source>
</evidence>
<keyword evidence="3" id="KW-0808">Transferase</keyword>
<evidence type="ECO:0000256" key="5">
    <source>
        <dbReference type="ARBA" id="ARBA00022694"/>
    </source>
</evidence>
<evidence type="ECO:0000256" key="6">
    <source>
        <dbReference type="ARBA" id="ARBA00022884"/>
    </source>
</evidence>
<dbReference type="PANTHER" id="PTHR10631:SF3">
    <property type="entry name" value="TRNA (GUANINE(26)-N(2))-DIMETHYLTRANSFERASE"/>
    <property type="match status" value="1"/>
</dbReference>
<organism evidence="8">
    <name type="scientific">marine sediment metagenome</name>
    <dbReference type="NCBI Taxonomy" id="412755"/>
    <lineage>
        <taxon>unclassified sequences</taxon>
        <taxon>metagenomes</taxon>
        <taxon>ecological metagenomes</taxon>
    </lineage>
</organism>
<evidence type="ECO:0000256" key="7">
    <source>
        <dbReference type="ARBA" id="ARBA00039099"/>
    </source>
</evidence>
<keyword evidence="1" id="KW-0820">tRNA-binding</keyword>
<dbReference type="AlphaFoldDB" id="A0A0F9MFN7"/>
<dbReference type="Gene3D" id="3.30.56.70">
    <property type="entry name" value="N2,N2-dimethylguanosine tRNA methyltransferase, C-terminal domain"/>
    <property type="match status" value="1"/>
</dbReference>
<evidence type="ECO:0000313" key="8">
    <source>
        <dbReference type="EMBL" id="KKN04714.1"/>
    </source>
</evidence>
<dbReference type="PROSITE" id="PS51626">
    <property type="entry name" value="SAM_MT_TRM1"/>
    <property type="match status" value="1"/>
</dbReference>
<dbReference type="PANTHER" id="PTHR10631">
    <property type="entry name" value="N 2 ,N 2 -DIMETHYLGUANOSINE TRNA METHYLTRANSFERASE"/>
    <property type="match status" value="1"/>
</dbReference>
<dbReference type="NCBIfam" id="TIGR00308">
    <property type="entry name" value="TRM1"/>
    <property type="match status" value="1"/>
</dbReference>
<protein>
    <recommendedName>
        <fullName evidence="7">tRNA (guanine(26)-N(2))-dimethyltransferase</fullName>
        <ecNumber evidence="7">2.1.1.216</ecNumber>
    </recommendedName>
</protein>
<gene>
    <name evidence="8" type="ORF">LCGC14_1094630</name>
</gene>
<dbReference type="GO" id="GO:0000049">
    <property type="term" value="F:tRNA binding"/>
    <property type="evidence" value="ECO:0007669"/>
    <property type="project" value="UniProtKB-KW"/>
</dbReference>
<dbReference type="EMBL" id="LAZR01004884">
    <property type="protein sequence ID" value="KKN04714.1"/>
    <property type="molecule type" value="Genomic_DNA"/>
</dbReference>
<evidence type="ECO:0000256" key="1">
    <source>
        <dbReference type="ARBA" id="ARBA00022555"/>
    </source>
</evidence>
<keyword evidence="2" id="KW-0489">Methyltransferase</keyword>
<comment type="caution">
    <text evidence="8">The sequence shown here is derived from an EMBL/GenBank/DDBJ whole genome shotgun (WGS) entry which is preliminary data.</text>
</comment>